<keyword evidence="4" id="KW-0812">Transmembrane</keyword>
<name>A0A267DWK0_9PLAT</name>
<organism evidence="10 11">
    <name type="scientific">Macrostomum lignano</name>
    <dbReference type="NCBI Taxonomy" id="282301"/>
    <lineage>
        <taxon>Eukaryota</taxon>
        <taxon>Metazoa</taxon>
        <taxon>Spiralia</taxon>
        <taxon>Lophotrochozoa</taxon>
        <taxon>Platyhelminthes</taxon>
        <taxon>Rhabditophora</taxon>
        <taxon>Macrostomorpha</taxon>
        <taxon>Macrostomida</taxon>
        <taxon>Macrostomidae</taxon>
        <taxon>Macrostomum</taxon>
    </lineage>
</organism>
<evidence type="ECO:0000256" key="9">
    <source>
        <dbReference type="RuleBase" id="RU364016"/>
    </source>
</evidence>
<comment type="subcellular location">
    <subcellularLocation>
        <location evidence="1 9">Golgi apparatus</location>
        <location evidence="1 9">Golgi stack membrane</location>
        <topology evidence="1 9">Single-pass type II membrane protein</topology>
    </subcellularLocation>
</comment>
<keyword evidence="11" id="KW-1185">Reference proteome</keyword>
<dbReference type="STRING" id="282301.A0A267DWK0"/>
<dbReference type="EMBL" id="NIVC01003052">
    <property type="protein sequence ID" value="PAA53635.1"/>
    <property type="molecule type" value="Genomic_DNA"/>
</dbReference>
<protein>
    <recommendedName>
        <fullName evidence="9">Hexosyltransferase</fullName>
        <ecNumber evidence="9">2.4.1.-</ecNumber>
    </recommendedName>
</protein>
<dbReference type="AlphaFoldDB" id="A0A267DWK0"/>
<dbReference type="Proteomes" id="UP000215902">
    <property type="component" value="Unassembled WGS sequence"/>
</dbReference>
<comment type="similarity">
    <text evidence="2 9">Belongs to the chondroitin N-acetylgalactosaminyltransferase family.</text>
</comment>
<dbReference type="PANTHER" id="PTHR12369:SF11">
    <property type="entry name" value="HEXOSYLTRANSFERASE"/>
    <property type="match status" value="1"/>
</dbReference>
<evidence type="ECO:0000256" key="7">
    <source>
        <dbReference type="ARBA" id="ARBA00023034"/>
    </source>
</evidence>
<dbReference type="InterPro" id="IPR051227">
    <property type="entry name" value="CS_glycosyltransferase"/>
</dbReference>
<sequence length="520" mass="58217">LPLKSTIMRVGRLKITELLKFLVACGIGYTLRVLIESSNYKYSSSLAGERLNAVNSISESETVEQTRKRLCGDIHEQLKMPYRPGHENETIEYRFFTLDTLYDVHRSVPRTSLKKYQSNDIRQLLHEAFPLLNAEGGHRFDIDGLRGGYERIDPLRGKEYIMYLNLSRRKRTGKSSEIAQLRLVRPFSSLYVTSRTHYGARPTAHEAVHLILPAPFELVSHLLAWLGDFSKRVFPSARNVQVSLVVFNPGNNSPEQLKPLRDGLSRLEHARPGLHLTQNLILTQRRFSSAFGKRLAMKRLPMKAELVLADLFFQFRPDFFDRCRSALMQQQLAEQQRDDNDEQAPGPSDSVLSVVPFSLYSKEFSASSSTTAAIDSLSIDKSTGYWDHESRDIYCIRRRTFDKVGGFTSSSSTSSKLSADSEAGQLLSTEANRRLFANIVRRGSATIELVRSADPGVYLNHHVLPGGCPRYALFGYMTLAECRARLDRSLASRVSLAERMLGSADDAAAAAAGATGTTVG</sequence>
<dbReference type="GO" id="GO:0032580">
    <property type="term" value="C:Golgi cisterna membrane"/>
    <property type="evidence" value="ECO:0007669"/>
    <property type="project" value="UniProtKB-SubCell"/>
</dbReference>
<dbReference type="InterPro" id="IPR008428">
    <property type="entry name" value="Chond_GalNAc"/>
</dbReference>
<accession>A0A267DWK0</accession>
<dbReference type="GO" id="GO:0008376">
    <property type="term" value="F:acetylgalactosaminyltransferase activity"/>
    <property type="evidence" value="ECO:0007669"/>
    <property type="project" value="InterPro"/>
</dbReference>
<evidence type="ECO:0000256" key="5">
    <source>
        <dbReference type="ARBA" id="ARBA00022968"/>
    </source>
</evidence>
<gene>
    <name evidence="10" type="ORF">BOX15_Mlig009997g2</name>
</gene>
<proteinExistence type="inferred from homology"/>
<evidence type="ECO:0000313" key="10">
    <source>
        <dbReference type="EMBL" id="PAA53635.1"/>
    </source>
</evidence>
<keyword evidence="5 9" id="KW-0735">Signal-anchor</keyword>
<keyword evidence="3 9" id="KW-0808">Transferase</keyword>
<feature type="non-terminal residue" evidence="10">
    <location>
        <position position="1"/>
    </location>
</feature>
<dbReference type="Pfam" id="PF05679">
    <property type="entry name" value="CHGN"/>
    <property type="match status" value="2"/>
</dbReference>
<evidence type="ECO:0000256" key="8">
    <source>
        <dbReference type="ARBA" id="ARBA00023136"/>
    </source>
</evidence>
<evidence type="ECO:0000256" key="2">
    <source>
        <dbReference type="ARBA" id="ARBA00009239"/>
    </source>
</evidence>
<keyword evidence="7 9" id="KW-0333">Golgi apparatus</keyword>
<comment type="caution">
    <text evidence="10">The sequence shown here is derived from an EMBL/GenBank/DDBJ whole genome shotgun (WGS) entry which is preliminary data.</text>
</comment>
<dbReference type="PANTHER" id="PTHR12369">
    <property type="entry name" value="CHONDROITIN SYNTHASE"/>
    <property type="match status" value="1"/>
</dbReference>
<evidence type="ECO:0000256" key="4">
    <source>
        <dbReference type="ARBA" id="ARBA00022692"/>
    </source>
</evidence>
<evidence type="ECO:0000256" key="6">
    <source>
        <dbReference type="ARBA" id="ARBA00022989"/>
    </source>
</evidence>
<evidence type="ECO:0000313" key="11">
    <source>
        <dbReference type="Proteomes" id="UP000215902"/>
    </source>
</evidence>
<keyword evidence="8" id="KW-0472">Membrane</keyword>
<evidence type="ECO:0000256" key="1">
    <source>
        <dbReference type="ARBA" id="ARBA00004447"/>
    </source>
</evidence>
<dbReference type="OrthoDB" id="6111546at2759"/>
<evidence type="ECO:0000256" key="3">
    <source>
        <dbReference type="ARBA" id="ARBA00022679"/>
    </source>
</evidence>
<keyword evidence="6" id="KW-1133">Transmembrane helix</keyword>
<reference evidence="10 11" key="1">
    <citation type="submission" date="2017-06" db="EMBL/GenBank/DDBJ databases">
        <title>A platform for efficient transgenesis in Macrostomum lignano, a flatworm model organism for stem cell research.</title>
        <authorList>
            <person name="Berezikov E."/>
        </authorList>
    </citation>
    <scope>NUCLEOTIDE SEQUENCE [LARGE SCALE GENOMIC DNA]</scope>
    <source>
        <strain evidence="10">DV1</strain>
        <tissue evidence="10">Whole organism</tissue>
    </source>
</reference>
<dbReference type="EC" id="2.4.1.-" evidence="9"/>